<feature type="transmembrane region" description="Helical" evidence="7">
    <location>
        <begin position="444"/>
        <end position="464"/>
    </location>
</feature>
<feature type="transmembrane region" description="Helical" evidence="7">
    <location>
        <begin position="496"/>
        <end position="518"/>
    </location>
</feature>
<evidence type="ECO:0000313" key="9">
    <source>
        <dbReference type="EMBL" id="KAJ9603880.1"/>
    </source>
</evidence>
<evidence type="ECO:0000256" key="2">
    <source>
        <dbReference type="ARBA" id="ARBA00022448"/>
    </source>
</evidence>
<evidence type="ECO:0000256" key="6">
    <source>
        <dbReference type="ARBA" id="ARBA00024338"/>
    </source>
</evidence>
<dbReference type="PANTHER" id="PTHR23505">
    <property type="entry name" value="SPINSTER"/>
    <property type="match status" value="1"/>
</dbReference>
<keyword evidence="3 7" id="KW-0812">Transmembrane</keyword>
<accession>A0AA38WZA0</accession>
<feature type="transmembrane region" description="Helical" evidence="7">
    <location>
        <begin position="403"/>
        <end position="424"/>
    </location>
</feature>
<keyword evidence="5 7" id="KW-0472">Membrane</keyword>
<comment type="similarity">
    <text evidence="6">Belongs to the major facilitator superfamily. Spinster (TC 2.A.1.49) family.</text>
</comment>
<proteinExistence type="inferred from homology"/>
<keyword evidence="10" id="KW-1185">Reference proteome</keyword>
<reference evidence="9" key="1">
    <citation type="submission" date="2022-10" db="EMBL/GenBank/DDBJ databases">
        <title>Culturing micro-colonial fungi from biological soil crusts in the Mojave desert and describing Neophaeococcomyces mojavensis, and introducing the new genera and species Taxawa tesnikishii.</title>
        <authorList>
            <person name="Kurbessoian T."/>
            <person name="Stajich J.E."/>
        </authorList>
    </citation>
    <scope>NUCLEOTIDE SEQUENCE</scope>
    <source>
        <strain evidence="9">TK_41</strain>
    </source>
</reference>
<dbReference type="InterPro" id="IPR020846">
    <property type="entry name" value="MFS_dom"/>
</dbReference>
<comment type="subcellular location">
    <subcellularLocation>
        <location evidence="1">Membrane</location>
        <topology evidence="1">Multi-pass membrane protein</topology>
    </subcellularLocation>
</comment>
<dbReference type="InterPro" id="IPR036259">
    <property type="entry name" value="MFS_trans_sf"/>
</dbReference>
<dbReference type="GO" id="GO:0022857">
    <property type="term" value="F:transmembrane transporter activity"/>
    <property type="evidence" value="ECO:0007669"/>
    <property type="project" value="InterPro"/>
</dbReference>
<dbReference type="PROSITE" id="PS50850">
    <property type="entry name" value="MFS"/>
    <property type="match status" value="1"/>
</dbReference>
<evidence type="ECO:0000256" key="3">
    <source>
        <dbReference type="ARBA" id="ARBA00022692"/>
    </source>
</evidence>
<name>A0AA38WZA0_9EURO</name>
<organism evidence="9 10">
    <name type="scientific">Cladophialophora chaetospira</name>
    <dbReference type="NCBI Taxonomy" id="386627"/>
    <lineage>
        <taxon>Eukaryota</taxon>
        <taxon>Fungi</taxon>
        <taxon>Dikarya</taxon>
        <taxon>Ascomycota</taxon>
        <taxon>Pezizomycotina</taxon>
        <taxon>Eurotiomycetes</taxon>
        <taxon>Chaetothyriomycetidae</taxon>
        <taxon>Chaetothyriales</taxon>
        <taxon>Herpotrichiellaceae</taxon>
        <taxon>Cladophialophora</taxon>
    </lineage>
</organism>
<feature type="transmembrane region" description="Helical" evidence="7">
    <location>
        <begin position="200"/>
        <end position="219"/>
    </location>
</feature>
<feature type="transmembrane region" description="Helical" evidence="7">
    <location>
        <begin position="307"/>
        <end position="327"/>
    </location>
</feature>
<feature type="domain" description="Major facilitator superfamily (MFS) profile" evidence="8">
    <location>
        <begin position="42"/>
        <end position="468"/>
    </location>
</feature>
<dbReference type="Pfam" id="PF07690">
    <property type="entry name" value="MFS_1"/>
    <property type="match status" value="1"/>
</dbReference>
<dbReference type="InterPro" id="IPR011701">
    <property type="entry name" value="MFS"/>
</dbReference>
<evidence type="ECO:0000259" key="8">
    <source>
        <dbReference type="PROSITE" id="PS50850"/>
    </source>
</evidence>
<comment type="caution">
    <text evidence="9">The sequence shown here is derived from an EMBL/GenBank/DDBJ whole genome shotgun (WGS) entry which is preliminary data.</text>
</comment>
<feature type="transmembrane region" description="Helical" evidence="7">
    <location>
        <begin position="376"/>
        <end position="396"/>
    </location>
</feature>
<dbReference type="AlphaFoldDB" id="A0AA38WZA0"/>
<evidence type="ECO:0000256" key="1">
    <source>
        <dbReference type="ARBA" id="ARBA00004141"/>
    </source>
</evidence>
<dbReference type="InterPro" id="IPR044770">
    <property type="entry name" value="MFS_spinster-like"/>
</dbReference>
<feature type="transmembrane region" description="Helical" evidence="7">
    <location>
        <begin position="80"/>
        <end position="101"/>
    </location>
</feature>
<evidence type="ECO:0000256" key="5">
    <source>
        <dbReference type="ARBA" id="ARBA00023136"/>
    </source>
</evidence>
<dbReference type="Proteomes" id="UP001172673">
    <property type="component" value="Unassembled WGS sequence"/>
</dbReference>
<feature type="transmembrane region" description="Helical" evidence="7">
    <location>
        <begin position="266"/>
        <end position="287"/>
    </location>
</feature>
<gene>
    <name evidence="9" type="ORF">H2200_011402</name>
</gene>
<dbReference type="EMBL" id="JAPDRK010000020">
    <property type="protein sequence ID" value="KAJ9603880.1"/>
    <property type="molecule type" value="Genomic_DNA"/>
</dbReference>
<dbReference type="Gene3D" id="1.20.1250.20">
    <property type="entry name" value="MFS general substrate transporter like domains"/>
    <property type="match status" value="1"/>
</dbReference>
<evidence type="ECO:0000256" key="7">
    <source>
        <dbReference type="SAM" id="Phobius"/>
    </source>
</evidence>
<feature type="transmembrane region" description="Helical" evidence="7">
    <location>
        <begin position="108"/>
        <end position="127"/>
    </location>
</feature>
<sequence length="521" mass="56539">MKEEQSTDAKVAVLEASPQHTTIQERPNTKHNALSILHIVASIVLLFLNYFLAQYDKFVLSYFQAEVIESLSLTSTQYGILSGYAVGIVYAIFALPVAFVADYTNARVWVLTVAAVWWSLCVLFQGLSHNFWQILLARIGMGIGQAPVEALGISLISDLVSPEWLFVTESFFYVGVYVGEAISGQIATAFDKTGTPWNDALKAIGIVGIVVAVVTRILLREPRRRQLLSKDIAGLGANPETFGSKLRQAKTQLAASVRYIVSMKSFWILTLSSGARQFSGNVFGWYMPSYLSSLYPNETELLSRYGIIVGAVGSATVLLGGAICSAVPRRPTMALYLTGIGGMISAAFVICMVFSLKLADGNEKAGVRILYGVMSAAYLTAELWLGAFASLLALLLPTRTKTFCLAIYTSTIILIYSSAPQMIGLGLKHYEPGTQAYIEKTRDILAILIPIGYWVAGIGFLLAIPKVNQDIRSARAAQDGEDRTSQPRVSTLRKGAFLAFVVLLGSLTIAFFAVSLTVGQT</sequence>
<feature type="transmembrane region" description="Helical" evidence="7">
    <location>
        <begin position="334"/>
        <end position="356"/>
    </location>
</feature>
<dbReference type="SUPFAM" id="SSF103473">
    <property type="entry name" value="MFS general substrate transporter"/>
    <property type="match status" value="1"/>
</dbReference>
<feature type="transmembrane region" description="Helical" evidence="7">
    <location>
        <begin position="33"/>
        <end position="53"/>
    </location>
</feature>
<protein>
    <recommendedName>
        <fullName evidence="8">Major facilitator superfamily (MFS) profile domain-containing protein</fullName>
    </recommendedName>
</protein>
<dbReference type="GO" id="GO:0016020">
    <property type="term" value="C:membrane"/>
    <property type="evidence" value="ECO:0007669"/>
    <property type="project" value="UniProtKB-SubCell"/>
</dbReference>
<dbReference type="PANTHER" id="PTHR23505:SF79">
    <property type="entry name" value="PROTEIN SPINSTER"/>
    <property type="match status" value="1"/>
</dbReference>
<evidence type="ECO:0000313" key="10">
    <source>
        <dbReference type="Proteomes" id="UP001172673"/>
    </source>
</evidence>
<keyword evidence="4 7" id="KW-1133">Transmembrane helix</keyword>
<evidence type="ECO:0000256" key="4">
    <source>
        <dbReference type="ARBA" id="ARBA00022989"/>
    </source>
</evidence>
<keyword evidence="2" id="KW-0813">Transport</keyword>